<accession>A0A9W8QF97</accession>
<dbReference type="KEGG" id="amus:LMH87_000574"/>
<protein>
    <submittedName>
        <fullName evidence="2">Uncharacterized protein</fullName>
    </submittedName>
</protein>
<dbReference type="EMBL" id="JAJHUN010000007">
    <property type="protein sequence ID" value="KAJ4155320.1"/>
    <property type="molecule type" value="Genomic_DNA"/>
</dbReference>
<dbReference type="Proteomes" id="UP001144673">
    <property type="component" value="Chromosome 6"/>
</dbReference>
<organism evidence="2 3">
    <name type="scientific">Akanthomyces muscarius</name>
    <name type="common">Entomopathogenic fungus</name>
    <name type="synonym">Lecanicillium muscarium</name>
    <dbReference type="NCBI Taxonomy" id="2231603"/>
    <lineage>
        <taxon>Eukaryota</taxon>
        <taxon>Fungi</taxon>
        <taxon>Dikarya</taxon>
        <taxon>Ascomycota</taxon>
        <taxon>Pezizomycotina</taxon>
        <taxon>Sordariomycetes</taxon>
        <taxon>Hypocreomycetidae</taxon>
        <taxon>Hypocreales</taxon>
        <taxon>Cordycipitaceae</taxon>
        <taxon>Akanthomyces</taxon>
    </lineage>
</organism>
<evidence type="ECO:0000313" key="3">
    <source>
        <dbReference type="Proteomes" id="UP001144673"/>
    </source>
</evidence>
<dbReference type="RefSeq" id="XP_056055444.1">
    <property type="nucleotide sequence ID" value="XM_056198500.1"/>
</dbReference>
<comment type="caution">
    <text evidence="2">The sequence shown here is derived from an EMBL/GenBank/DDBJ whole genome shotgun (WGS) entry which is preliminary data.</text>
</comment>
<name>A0A9W8QF97_AKAMU</name>
<sequence length="98" mass="10783">MLSLPLFVLYCGASMATLIQVRQADDLSARVKALEDYLAEPDSSCVKECGDTWDSCADKCPIDFTSEYSDFAFDACLSDCDKDESLCNAKCDKSFPPK</sequence>
<gene>
    <name evidence="2" type="ORF">LMH87_000574</name>
</gene>
<dbReference type="AlphaFoldDB" id="A0A9W8QF97"/>
<feature type="signal peptide" evidence="1">
    <location>
        <begin position="1"/>
        <end position="16"/>
    </location>
</feature>
<keyword evidence="1" id="KW-0732">Signal</keyword>
<proteinExistence type="predicted"/>
<evidence type="ECO:0000313" key="2">
    <source>
        <dbReference type="EMBL" id="KAJ4155320.1"/>
    </source>
</evidence>
<dbReference type="GeneID" id="80887733"/>
<evidence type="ECO:0000256" key="1">
    <source>
        <dbReference type="SAM" id="SignalP"/>
    </source>
</evidence>
<feature type="chain" id="PRO_5040892567" evidence="1">
    <location>
        <begin position="17"/>
        <end position="98"/>
    </location>
</feature>
<keyword evidence="3" id="KW-1185">Reference proteome</keyword>
<reference evidence="2" key="1">
    <citation type="journal article" date="2023" name="Access Microbiol">
        <title>De-novo genome assembly for Akanthomyces muscarius, a biocontrol agent of insect agricultural pests.</title>
        <authorList>
            <person name="Erdos Z."/>
            <person name="Studholme D.J."/>
            <person name="Raymond B."/>
            <person name="Sharma M."/>
        </authorList>
    </citation>
    <scope>NUCLEOTIDE SEQUENCE</scope>
    <source>
        <strain evidence="2">Ve6</strain>
    </source>
</reference>